<dbReference type="InterPro" id="IPR049328">
    <property type="entry name" value="TM_ErbB1"/>
</dbReference>
<keyword evidence="7" id="KW-1185">Reference proteome</keyword>
<organism evidence="6 7">
    <name type="scientific">Collybia nuda</name>
    <dbReference type="NCBI Taxonomy" id="64659"/>
    <lineage>
        <taxon>Eukaryota</taxon>
        <taxon>Fungi</taxon>
        <taxon>Dikarya</taxon>
        <taxon>Basidiomycota</taxon>
        <taxon>Agaricomycotina</taxon>
        <taxon>Agaricomycetes</taxon>
        <taxon>Agaricomycetidae</taxon>
        <taxon>Agaricales</taxon>
        <taxon>Tricholomatineae</taxon>
        <taxon>Clitocybaceae</taxon>
        <taxon>Collybia</taxon>
    </lineage>
</organism>
<keyword evidence="1" id="KW-0597">Phosphoprotein</keyword>
<keyword evidence="4" id="KW-1133">Transmembrane helix</keyword>
<proteinExistence type="predicted"/>
<dbReference type="OrthoDB" id="1921208at2759"/>
<sequence length="284" mass="30446">MASNGVRVAVIEVGGEPSSSGGKYQFQPPTTNALVGTIVTFDFSRYPGNHSVTQSTFDSPCQPLAGGFDSGVIFTSTTGRKEWNLTVMDTAPIWFYCKELSPAPHCNLGMVGVINAPAYSEPFTAFLAAARTASVVMPTSITTATESVSSVPASAPSTPLSTASKPRTAAIAGGVVGGVGGFIIFIVATFFWYRRRAMRRKEDEGLTKVTAFPAESDAKDEVERLRMQVQQLERERRMQGTVVDNLPPENIQVPVAEVLVHTDSGLRLGTGRAIEELPPRYAPE</sequence>
<evidence type="ECO:0000256" key="4">
    <source>
        <dbReference type="SAM" id="Phobius"/>
    </source>
</evidence>
<dbReference type="GO" id="GO:0005524">
    <property type="term" value="F:ATP binding"/>
    <property type="evidence" value="ECO:0007669"/>
    <property type="project" value="UniProtKB-KW"/>
</dbReference>
<keyword evidence="3" id="KW-0067">ATP-binding</keyword>
<dbReference type="AlphaFoldDB" id="A0A9P5YAT0"/>
<gene>
    <name evidence="6" type="ORF">BDZ94DRAFT_1254074</name>
</gene>
<keyword evidence="4" id="KW-0472">Membrane</keyword>
<evidence type="ECO:0000313" key="6">
    <source>
        <dbReference type="EMBL" id="KAF9465252.1"/>
    </source>
</evidence>
<dbReference type="Gene3D" id="2.60.40.420">
    <property type="entry name" value="Cupredoxins - blue copper proteins"/>
    <property type="match status" value="1"/>
</dbReference>
<evidence type="ECO:0000256" key="2">
    <source>
        <dbReference type="ARBA" id="ARBA00022741"/>
    </source>
</evidence>
<dbReference type="Pfam" id="PF21314">
    <property type="entry name" value="TM_ErbB1"/>
    <property type="match status" value="1"/>
</dbReference>
<dbReference type="InterPro" id="IPR052953">
    <property type="entry name" value="Ser-rich/MCO-related"/>
</dbReference>
<keyword evidence="2" id="KW-0547">Nucleotide-binding</keyword>
<evidence type="ECO:0000313" key="7">
    <source>
        <dbReference type="Proteomes" id="UP000807353"/>
    </source>
</evidence>
<evidence type="ECO:0000259" key="5">
    <source>
        <dbReference type="Pfam" id="PF21314"/>
    </source>
</evidence>
<dbReference type="InterPro" id="IPR008972">
    <property type="entry name" value="Cupredoxin"/>
</dbReference>
<evidence type="ECO:0000256" key="1">
    <source>
        <dbReference type="ARBA" id="ARBA00022553"/>
    </source>
</evidence>
<feature type="transmembrane region" description="Helical" evidence="4">
    <location>
        <begin position="169"/>
        <end position="193"/>
    </location>
</feature>
<evidence type="ECO:0000256" key="3">
    <source>
        <dbReference type="ARBA" id="ARBA00022840"/>
    </source>
</evidence>
<dbReference type="SUPFAM" id="SSF49503">
    <property type="entry name" value="Cupredoxins"/>
    <property type="match status" value="1"/>
</dbReference>
<dbReference type="PANTHER" id="PTHR34883">
    <property type="entry name" value="SERINE-RICH PROTEIN, PUTATIVE-RELATED-RELATED"/>
    <property type="match status" value="1"/>
</dbReference>
<dbReference type="PANTHER" id="PTHR34883:SF15">
    <property type="entry name" value="EXTRACELLULAR SERINE-RICH PROTEIN"/>
    <property type="match status" value="1"/>
</dbReference>
<reference evidence="6" key="1">
    <citation type="submission" date="2020-11" db="EMBL/GenBank/DDBJ databases">
        <authorList>
            <consortium name="DOE Joint Genome Institute"/>
            <person name="Ahrendt S."/>
            <person name="Riley R."/>
            <person name="Andreopoulos W."/>
            <person name="Labutti K."/>
            <person name="Pangilinan J."/>
            <person name="Ruiz-Duenas F.J."/>
            <person name="Barrasa J.M."/>
            <person name="Sanchez-Garcia M."/>
            <person name="Camarero S."/>
            <person name="Miyauchi S."/>
            <person name="Serrano A."/>
            <person name="Linde D."/>
            <person name="Babiker R."/>
            <person name="Drula E."/>
            <person name="Ayuso-Fernandez I."/>
            <person name="Pacheco R."/>
            <person name="Padilla G."/>
            <person name="Ferreira P."/>
            <person name="Barriuso J."/>
            <person name="Kellner H."/>
            <person name="Castanera R."/>
            <person name="Alfaro M."/>
            <person name="Ramirez L."/>
            <person name="Pisabarro A.G."/>
            <person name="Kuo A."/>
            <person name="Tritt A."/>
            <person name="Lipzen A."/>
            <person name="He G."/>
            <person name="Yan M."/>
            <person name="Ng V."/>
            <person name="Cullen D."/>
            <person name="Martin F."/>
            <person name="Rosso M.-N."/>
            <person name="Henrissat B."/>
            <person name="Hibbett D."/>
            <person name="Martinez A.T."/>
            <person name="Grigoriev I.V."/>
        </authorList>
    </citation>
    <scope>NUCLEOTIDE SEQUENCE</scope>
    <source>
        <strain evidence="6">CBS 247.69</strain>
    </source>
</reference>
<dbReference type="EMBL" id="MU150248">
    <property type="protein sequence ID" value="KAF9465252.1"/>
    <property type="molecule type" value="Genomic_DNA"/>
</dbReference>
<dbReference type="Proteomes" id="UP000807353">
    <property type="component" value="Unassembled WGS sequence"/>
</dbReference>
<protein>
    <recommendedName>
        <fullName evidence="5">Epidermal growth factor receptor-like transmembrane-juxtamembrane segment domain-containing protein</fullName>
    </recommendedName>
</protein>
<feature type="domain" description="Epidermal growth factor receptor-like transmembrane-juxtamembrane segment" evidence="5">
    <location>
        <begin position="171"/>
        <end position="201"/>
    </location>
</feature>
<dbReference type="CDD" id="cd00920">
    <property type="entry name" value="Cupredoxin"/>
    <property type="match status" value="1"/>
</dbReference>
<name>A0A9P5YAT0_9AGAR</name>
<keyword evidence="4" id="KW-0812">Transmembrane</keyword>
<accession>A0A9P5YAT0</accession>
<comment type="caution">
    <text evidence="6">The sequence shown here is derived from an EMBL/GenBank/DDBJ whole genome shotgun (WGS) entry which is preliminary data.</text>
</comment>